<protein>
    <recommendedName>
        <fullName evidence="3">DUF218 domain-containing protein</fullName>
    </recommendedName>
</protein>
<reference evidence="4 5" key="1">
    <citation type="submission" date="2019-07" db="EMBL/GenBank/DDBJ databases">
        <title>Whole genome shotgun sequence of Cellulomonas persica NBRC 101101.</title>
        <authorList>
            <person name="Hosoyama A."/>
            <person name="Uohara A."/>
            <person name="Ohji S."/>
            <person name="Ichikawa N."/>
        </authorList>
    </citation>
    <scope>NUCLEOTIDE SEQUENCE [LARGE SCALE GENOMIC DNA]</scope>
    <source>
        <strain evidence="4 5">NBRC 101101</strain>
    </source>
</reference>
<dbReference type="RefSeq" id="WP_246783752.1">
    <property type="nucleotide sequence ID" value="NZ_BJUA01000004.1"/>
</dbReference>
<proteinExistence type="predicted"/>
<dbReference type="CDD" id="cd06259">
    <property type="entry name" value="YdcF-like"/>
    <property type="match status" value="1"/>
</dbReference>
<name>A0A510URL3_9CELL</name>
<organism evidence="4 5">
    <name type="scientific">Cellulomonas persica</name>
    <dbReference type="NCBI Taxonomy" id="76861"/>
    <lineage>
        <taxon>Bacteria</taxon>
        <taxon>Bacillati</taxon>
        <taxon>Actinomycetota</taxon>
        <taxon>Actinomycetes</taxon>
        <taxon>Micrococcales</taxon>
        <taxon>Cellulomonadaceae</taxon>
        <taxon>Cellulomonas</taxon>
    </lineage>
</organism>
<dbReference type="EMBL" id="BJUA01000004">
    <property type="protein sequence ID" value="GEK17239.1"/>
    <property type="molecule type" value="Genomic_DNA"/>
</dbReference>
<dbReference type="PANTHER" id="PTHR30336">
    <property type="entry name" value="INNER MEMBRANE PROTEIN, PROBABLE PERMEASE"/>
    <property type="match status" value="1"/>
</dbReference>
<keyword evidence="2" id="KW-0812">Transmembrane</keyword>
<evidence type="ECO:0000259" key="3">
    <source>
        <dbReference type="Pfam" id="PF02698"/>
    </source>
</evidence>
<comment type="caution">
    <text evidence="4">The sequence shown here is derived from an EMBL/GenBank/DDBJ whole genome shotgun (WGS) entry which is preliminary data.</text>
</comment>
<feature type="compositionally biased region" description="Low complexity" evidence="1">
    <location>
        <begin position="23"/>
        <end position="38"/>
    </location>
</feature>
<feature type="transmembrane region" description="Helical" evidence="2">
    <location>
        <begin position="61"/>
        <end position="78"/>
    </location>
</feature>
<gene>
    <name evidence="4" type="ORF">CPE01_09720</name>
</gene>
<accession>A0A510URL3</accession>
<evidence type="ECO:0000256" key="1">
    <source>
        <dbReference type="SAM" id="MobiDB-lite"/>
    </source>
</evidence>
<sequence>MSIDADAQADEGTPGPPGTVRTAAAQPAAVPDDAVPQQSAPQDAGPHHASRPPRRRARRRLLVAAALVVLLLVPLAWVQGTGQAGLRTLETVDDAPVALVFGAGLRPDGSPSTYLRRRLDAAQSLYDAGKVSVVLVSGDNGSVGHDEPTAMHDYLVGAGVPSASVVLDYAGFDTHDTCVRAHRVFGVDAAVVLTQDYHVRRAVFSCTAAGIDTQGVGVSSASVQPEQLTQWKLREVAASYKAWWDGLTGRDPVYLGPAETGVQDALRGS</sequence>
<keyword evidence="2" id="KW-1133">Transmembrane helix</keyword>
<evidence type="ECO:0000256" key="2">
    <source>
        <dbReference type="SAM" id="Phobius"/>
    </source>
</evidence>
<dbReference type="Proteomes" id="UP000321386">
    <property type="component" value="Unassembled WGS sequence"/>
</dbReference>
<feature type="domain" description="DUF218" evidence="3">
    <location>
        <begin position="97"/>
        <end position="222"/>
    </location>
</feature>
<evidence type="ECO:0000313" key="4">
    <source>
        <dbReference type="EMBL" id="GEK17239.1"/>
    </source>
</evidence>
<dbReference type="GO" id="GO:0005886">
    <property type="term" value="C:plasma membrane"/>
    <property type="evidence" value="ECO:0007669"/>
    <property type="project" value="TreeGrafter"/>
</dbReference>
<dbReference type="PANTHER" id="PTHR30336:SF6">
    <property type="entry name" value="INTEGRAL MEMBRANE PROTEIN"/>
    <property type="match status" value="1"/>
</dbReference>
<feature type="region of interest" description="Disordered" evidence="1">
    <location>
        <begin position="1"/>
        <end position="55"/>
    </location>
</feature>
<dbReference type="Pfam" id="PF02698">
    <property type="entry name" value="DUF218"/>
    <property type="match status" value="1"/>
</dbReference>
<keyword evidence="2" id="KW-0472">Membrane</keyword>
<dbReference type="InterPro" id="IPR051599">
    <property type="entry name" value="Cell_Envelope_Assoc"/>
</dbReference>
<dbReference type="AlphaFoldDB" id="A0A510URL3"/>
<keyword evidence="5" id="KW-1185">Reference proteome</keyword>
<dbReference type="InterPro" id="IPR003848">
    <property type="entry name" value="DUF218"/>
</dbReference>
<evidence type="ECO:0000313" key="5">
    <source>
        <dbReference type="Proteomes" id="UP000321386"/>
    </source>
</evidence>